<reference evidence="2 3" key="1">
    <citation type="journal article" date="2010" name="Proc. Natl. Acad. Sci. U.S.A.">
        <title>Giant virus with a remarkable complement of genes infects marine zooplankton.</title>
        <authorList>
            <person name="Fischer M.G."/>
            <person name="Allen M.J."/>
            <person name="Wilson W.H."/>
            <person name="Suttle C.A."/>
        </authorList>
    </citation>
    <scope>NUCLEOTIDE SEQUENCE [LARGE SCALE GENOMIC DNA]</scope>
    <source>
        <strain evidence="2 3">BV-PW1</strain>
    </source>
</reference>
<dbReference type="RefSeq" id="YP_003969923.1">
    <property type="nucleotide sequence ID" value="NC_014637.1"/>
</dbReference>
<dbReference type="GO" id="GO:0016787">
    <property type="term" value="F:hydrolase activity"/>
    <property type="evidence" value="ECO:0007669"/>
    <property type="project" value="UniProtKB-KW"/>
</dbReference>
<organismHost>
    <name type="scientific">Cafeteria roenbergensis</name>
    <name type="common">Marine flagellate</name>
    <dbReference type="NCBI Taxonomy" id="33653"/>
</organismHost>
<keyword evidence="3" id="KW-1185">Reference proteome</keyword>
<evidence type="ECO:0000256" key="1">
    <source>
        <dbReference type="SAM" id="Phobius"/>
    </source>
</evidence>
<dbReference type="Proteomes" id="UP000029781">
    <property type="component" value="Segment"/>
</dbReference>
<keyword evidence="1" id="KW-1133">Transmembrane helix</keyword>
<organism evidence="2 3">
    <name type="scientific">Cafeteria roenbergensis virus (strain BV-PW1)</name>
    <name type="common">CroV</name>
    <dbReference type="NCBI Taxonomy" id="693272"/>
    <lineage>
        <taxon>Viruses</taxon>
        <taxon>Varidnaviria</taxon>
        <taxon>Bamfordvirae</taxon>
        <taxon>Nucleocytoviricota</taxon>
        <taxon>Megaviricetes</taxon>
        <taxon>Imitervirales</taxon>
        <taxon>Mimiviridae</taxon>
        <taxon>Aliimimivirinae</taxon>
        <taxon>Rheavirus</taxon>
        <taxon>Rheavirus sinusmexicani</taxon>
    </lineage>
</organism>
<dbReference type="GeneID" id="9887693"/>
<evidence type="ECO:0000313" key="2">
    <source>
        <dbReference type="EMBL" id="ADO67324.1"/>
    </source>
</evidence>
<name>E3T561_CROVB</name>
<dbReference type="EMBL" id="GU244497">
    <property type="protein sequence ID" value="ADO67324.1"/>
    <property type="molecule type" value="Genomic_DNA"/>
</dbReference>
<dbReference type="OrthoDB" id="17235at10239"/>
<protein>
    <submittedName>
        <fullName evidence="2">Putative metal-dependent hydrolase</fullName>
    </submittedName>
</protein>
<dbReference type="KEGG" id="vg:9887693"/>
<keyword evidence="1" id="KW-0472">Membrane</keyword>
<proteinExistence type="predicted"/>
<keyword evidence="2" id="KW-0378">Hydrolase</keyword>
<evidence type="ECO:0000313" key="3">
    <source>
        <dbReference type="Proteomes" id="UP000029781"/>
    </source>
</evidence>
<accession>E3T561</accession>
<sequence>MEIETIILYFVLIIFLYGLFFVNYGKVIYVESYYDGNEYLVQNSFHKDEAAVLLSKLVERMKYIRDYLKENINKYPEFKEYIELLSLNFNDYRTQIYEGDGDNNLTSYSVNKGEELVFCLHSKNNKKLHDINLLMYVALHEMAHIACPEIGHTKLFKKIFNFLTKTSLDLNLYQKIDFSTSPQEYCGMKLNSSII</sequence>
<keyword evidence="1" id="KW-0812">Transmembrane</keyword>
<gene>
    <name evidence="2" type="ORF">crov291</name>
</gene>
<feature type="transmembrane region" description="Helical" evidence="1">
    <location>
        <begin position="6"/>
        <end position="24"/>
    </location>
</feature>